<dbReference type="OrthoDB" id="2769928at2"/>
<evidence type="ECO:0000313" key="1">
    <source>
        <dbReference type="EMBL" id="KAB8164509.1"/>
    </source>
</evidence>
<keyword evidence="2" id="KW-1185">Reference proteome</keyword>
<evidence type="ECO:0008006" key="3">
    <source>
        <dbReference type="Google" id="ProtNLM"/>
    </source>
</evidence>
<dbReference type="Proteomes" id="UP000314251">
    <property type="component" value="Unassembled WGS sequence"/>
</dbReference>
<dbReference type="Pfam" id="PF07366">
    <property type="entry name" value="SnoaL"/>
    <property type="match status" value="2"/>
</dbReference>
<protein>
    <recommendedName>
        <fullName evidence="3">Ester cyclase</fullName>
    </recommendedName>
</protein>
<dbReference type="PANTHER" id="PTHR38436">
    <property type="entry name" value="POLYKETIDE CYCLASE SNOAL-LIKE DOMAIN"/>
    <property type="match status" value="1"/>
</dbReference>
<dbReference type="PANTHER" id="PTHR38436:SF1">
    <property type="entry name" value="ESTER CYCLASE"/>
    <property type="match status" value="1"/>
</dbReference>
<proteinExistence type="predicted"/>
<gene>
    <name evidence="1" type="ORF">FH607_014725</name>
</gene>
<dbReference type="Gene3D" id="3.10.450.50">
    <property type="match status" value="2"/>
</dbReference>
<reference evidence="1" key="1">
    <citation type="submission" date="2019-10" db="EMBL/GenBank/DDBJ databases">
        <title>Nonomuraea sp. nov., isolated from Phyllanthus amarus.</title>
        <authorList>
            <person name="Klykleung N."/>
            <person name="Tanasupawat S."/>
        </authorList>
    </citation>
    <scope>NUCLEOTIDE SEQUENCE [LARGE SCALE GENOMIC DNA]</scope>
    <source>
        <strain evidence="1">3MP-10</strain>
    </source>
</reference>
<dbReference type="EMBL" id="VDLY02000009">
    <property type="protein sequence ID" value="KAB8164509.1"/>
    <property type="molecule type" value="Genomic_DNA"/>
</dbReference>
<dbReference type="SUPFAM" id="SSF54427">
    <property type="entry name" value="NTF2-like"/>
    <property type="match status" value="2"/>
</dbReference>
<comment type="caution">
    <text evidence="1">The sequence shown here is derived from an EMBL/GenBank/DDBJ whole genome shotgun (WGS) entry which is preliminary data.</text>
</comment>
<name>A0A5N6A9J1_9ACTN</name>
<sequence length="333" mass="37713">MVINPKTYAPFESAEEYILGWTDQIWEEYGLGRLHEHYADDMVVHGAYGPIRGMETVLRGSLVKKSAFPNRIGTAEDVICEWRGDDAFISHHRVFHSGPQEGQWVYGAPSGRNSESRNIAICLVRDGLVVEEWVVRDEYRVVTTLGLDPEEIARTVAFTDEEEGLFGTPAPEDVLVRGESGPRPETHAKEAAFIREFIDDVWGRRHLERVPEFTQRDLFLETTRSRIRTRPKNYQIELSQMLAPFPDATVEVRDIAVNTAPEQGTRIGVLWRLTGTYDGAPVYGPVTHSPIEILGASQFLLRNGRIIREWRVFDEIAVMAQVAKARGDEPRLG</sequence>
<organism evidence="1 2">
    <name type="scientific">Streptomyces mimosae</name>
    <dbReference type="NCBI Taxonomy" id="2586635"/>
    <lineage>
        <taxon>Bacteria</taxon>
        <taxon>Bacillati</taxon>
        <taxon>Actinomycetota</taxon>
        <taxon>Actinomycetes</taxon>
        <taxon>Kitasatosporales</taxon>
        <taxon>Streptomycetaceae</taxon>
        <taxon>Streptomyces</taxon>
    </lineage>
</organism>
<dbReference type="AlphaFoldDB" id="A0A5N6A9J1"/>
<dbReference type="RefSeq" id="WP_139668599.1">
    <property type="nucleotide sequence ID" value="NZ_VDLY02000009.1"/>
</dbReference>
<dbReference type="GO" id="GO:0030638">
    <property type="term" value="P:polyketide metabolic process"/>
    <property type="evidence" value="ECO:0007669"/>
    <property type="project" value="InterPro"/>
</dbReference>
<dbReference type="InterPro" id="IPR009959">
    <property type="entry name" value="Cyclase_SnoaL-like"/>
</dbReference>
<dbReference type="InterPro" id="IPR032710">
    <property type="entry name" value="NTF2-like_dom_sf"/>
</dbReference>
<accession>A0A5N6A9J1</accession>
<evidence type="ECO:0000313" key="2">
    <source>
        <dbReference type="Proteomes" id="UP000314251"/>
    </source>
</evidence>